<keyword evidence="3" id="KW-0804">Transcription</keyword>
<dbReference type="GO" id="GO:0000976">
    <property type="term" value="F:transcription cis-regulatory region binding"/>
    <property type="evidence" value="ECO:0007669"/>
    <property type="project" value="TreeGrafter"/>
</dbReference>
<comment type="caution">
    <text evidence="6">The sequence shown here is derived from an EMBL/GenBank/DDBJ whole genome shotgun (WGS) entry which is preliminary data.</text>
</comment>
<evidence type="ECO:0000256" key="4">
    <source>
        <dbReference type="PROSITE-ProRule" id="PRU00335"/>
    </source>
</evidence>
<dbReference type="InterPro" id="IPR009057">
    <property type="entry name" value="Homeodomain-like_sf"/>
</dbReference>
<evidence type="ECO:0000256" key="1">
    <source>
        <dbReference type="ARBA" id="ARBA00023015"/>
    </source>
</evidence>
<evidence type="ECO:0000259" key="5">
    <source>
        <dbReference type="PROSITE" id="PS50977"/>
    </source>
</evidence>
<dbReference type="PROSITE" id="PS50977">
    <property type="entry name" value="HTH_TETR_2"/>
    <property type="match status" value="1"/>
</dbReference>
<dbReference type="Proteomes" id="UP000449969">
    <property type="component" value="Unassembled WGS sequence"/>
</dbReference>
<dbReference type="SUPFAM" id="SSF46689">
    <property type="entry name" value="Homeodomain-like"/>
    <property type="match status" value="1"/>
</dbReference>
<dbReference type="AlphaFoldDB" id="A0A844TS29"/>
<dbReference type="PANTHER" id="PTHR30055:SF234">
    <property type="entry name" value="HTH-TYPE TRANSCRIPTIONAL REGULATOR BETI"/>
    <property type="match status" value="1"/>
</dbReference>
<keyword evidence="1" id="KW-0805">Transcription regulation</keyword>
<reference evidence="6 7" key="1">
    <citation type="submission" date="2019-12" db="EMBL/GenBank/DDBJ databases">
        <title>Draft genome sequences Bradyrhizobium cajani AMBPC1010, Bradyrhizobium pachyrhizi AMBPC1040 and Bradyrhizobium yuanmingense ALSPC3051, three plant growth promoting strains isolated from nodules of Cajanus cajan L. in Dominican Republic.</title>
        <authorList>
            <person name="Flores-Felix J.D."/>
            <person name="Araujo J."/>
            <person name="Diaz-Alcantara C."/>
            <person name="Gonzalez-Andres F."/>
            <person name="Velazquez E."/>
        </authorList>
    </citation>
    <scope>NUCLEOTIDE SEQUENCE [LARGE SCALE GENOMIC DNA]</scope>
    <source>
        <strain evidence="6 7">1010</strain>
    </source>
</reference>
<name>A0A844TS29_9BRAD</name>
<proteinExistence type="predicted"/>
<evidence type="ECO:0000313" key="6">
    <source>
        <dbReference type="EMBL" id="MVT77390.1"/>
    </source>
</evidence>
<evidence type="ECO:0000256" key="2">
    <source>
        <dbReference type="ARBA" id="ARBA00023125"/>
    </source>
</evidence>
<dbReference type="GO" id="GO:0003700">
    <property type="term" value="F:DNA-binding transcription factor activity"/>
    <property type="evidence" value="ECO:0007669"/>
    <property type="project" value="TreeGrafter"/>
</dbReference>
<feature type="domain" description="HTH tetR-type" evidence="5">
    <location>
        <begin position="20"/>
        <end position="80"/>
    </location>
</feature>
<sequence length="238" mass="26509">MSNAHKQMPEPMIPATAKGAAMRERLLTAASAVFGRKGYESTRVEDIVRAAKTSYGNFYRHFRNKDEVLLAVLQPLVDELYFASRRGDGSSFRATEAEFVENTIAYLKAYARHRKLLRLMREAAARGEKSTFFALYQSERSRFLRRTATWLTRLQSLGEIDKELEPETAAEALGGMMEQIAYIKLDLAARAPSGEEIELIGTHCAKIWYRGVFGAPQLNAGPGSARVENSSTRAAPGI</sequence>
<dbReference type="SUPFAM" id="SSF48498">
    <property type="entry name" value="Tetracyclin repressor-like, C-terminal domain"/>
    <property type="match status" value="1"/>
</dbReference>
<dbReference type="RefSeq" id="WP_157334823.1">
    <property type="nucleotide sequence ID" value="NZ_JANADL010000021.1"/>
</dbReference>
<dbReference type="InterPro" id="IPR001647">
    <property type="entry name" value="HTH_TetR"/>
</dbReference>
<dbReference type="InterPro" id="IPR036271">
    <property type="entry name" value="Tet_transcr_reg_TetR-rel_C_sf"/>
</dbReference>
<gene>
    <name evidence="6" type="ORF">GPL20_30800</name>
</gene>
<dbReference type="Gene3D" id="1.10.357.10">
    <property type="entry name" value="Tetracycline Repressor, domain 2"/>
    <property type="match status" value="1"/>
</dbReference>
<dbReference type="Gene3D" id="1.10.10.60">
    <property type="entry name" value="Homeodomain-like"/>
    <property type="match status" value="1"/>
</dbReference>
<dbReference type="OrthoDB" id="9787680at2"/>
<organism evidence="6 7">
    <name type="scientific">Bradyrhizobium cajani</name>
    <dbReference type="NCBI Taxonomy" id="1928661"/>
    <lineage>
        <taxon>Bacteria</taxon>
        <taxon>Pseudomonadati</taxon>
        <taxon>Pseudomonadota</taxon>
        <taxon>Alphaproteobacteria</taxon>
        <taxon>Hyphomicrobiales</taxon>
        <taxon>Nitrobacteraceae</taxon>
        <taxon>Bradyrhizobium</taxon>
    </lineage>
</organism>
<dbReference type="Pfam" id="PF00440">
    <property type="entry name" value="TetR_N"/>
    <property type="match status" value="1"/>
</dbReference>
<protein>
    <submittedName>
        <fullName evidence="6">TetR family transcriptional regulator</fullName>
    </submittedName>
</protein>
<evidence type="ECO:0000256" key="3">
    <source>
        <dbReference type="ARBA" id="ARBA00023163"/>
    </source>
</evidence>
<dbReference type="PANTHER" id="PTHR30055">
    <property type="entry name" value="HTH-TYPE TRANSCRIPTIONAL REGULATOR RUTR"/>
    <property type="match status" value="1"/>
</dbReference>
<dbReference type="EMBL" id="WQNE01000034">
    <property type="protein sequence ID" value="MVT77390.1"/>
    <property type="molecule type" value="Genomic_DNA"/>
</dbReference>
<dbReference type="InterPro" id="IPR050109">
    <property type="entry name" value="HTH-type_TetR-like_transc_reg"/>
</dbReference>
<keyword evidence="7" id="KW-1185">Reference proteome</keyword>
<keyword evidence="2 4" id="KW-0238">DNA-binding</keyword>
<feature type="DNA-binding region" description="H-T-H motif" evidence="4">
    <location>
        <begin position="43"/>
        <end position="62"/>
    </location>
</feature>
<evidence type="ECO:0000313" key="7">
    <source>
        <dbReference type="Proteomes" id="UP000449969"/>
    </source>
</evidence>
<accession>A0A844TS29</accession>
<dbReference type="PRINTS" id="PR00455">
    <property type="entry name" value="HTHTETR"/>
</dbReference>